<dbReference type="EMBL" id="BPQB01000005">
    <property type="protein sequence ID" value="GJE86969.1"/>
    <property type="molecule type" value="Genomic_DNA"/>
</dbReference>
<organism evidence="1 2">
    <name type="scientific">Phanerochaete sordida</name>
    <dbReference type="NCBI Taxonomy" id="48140"/>
    <lineage>
        <taxon>Eukaryota</taxon>
        <taxon>Fungi</taxon>
        <taxon>Dikarya</taxon>
        <taxon>Basidiomycota</taxon>
        <taxon>Agaricomycotina</taxon>
        <taxon>Agaricomycetes</taxon>
        <taxon>Polyporales</taxon>
        <taxon>Phanerochaetaceae</taxon>
        <taxon>Phanerochaete</taxon>
    </lineage>
</organism>
<proteinExistence type="predicted"/>
<sequence length="214" mass="24126">MGSLSAPIYLEDGSYLERFTNLDYTLPRGSRFSPISWSFTVGDRQTPINLGQALHRSLDYLNHSEDQLFAGCGTKVTYRIMADGYREFAKQMNAQRRVRGQTVPIRRSKVAKQVAQVVEKFIEWASDMSVNPGLRFGPHNITINDIYLVELRQVSPASFQPILAVRRPPPPLEMLDLYPQASISPVDVVGDLTDFTDTWQSLGVFSDSDYYGAL</sequence>
<name>A0A9P3G326_9APHY</name>
<reference evidence="1 2" key="1">
    <citation type="submission" date="2021-08" db="EMBL/GenBank/DDBJ databases">
        <title>Draft Genome Sequence of Phanerochaete sordida strain YK-624.</title>
        <authorList>
            <person name="Mori T."/>
            <person name="Dohra H."/>
            <person name="Suzuki T."/>
            <person name="Kawagishi H."/>
            <person name="Hirai H."/>
        </authorList>
    </citation>
    <scope>NUCLEOTIDE SEQUENCE [LARGE SCALE GENOMIC DNA]</scope>
    <source>
        <strain evidence="1 2">YK-624</strain>
    </source>
</reference>
<accession>A0A9P3G326</accession>
<keyword evidence="2" id="KW-1185">Reference proteome</keyword>
<comment type="caution">
    <text evidence="1">The sequence shown here is derived from an EMBL/GenBank/DDBJ whole genome shotgun (WGS) entry which is preliminary data.</text>
</comment>
<dbReference type="AlphaFoldDB" id="A0A9P3G326"/>
<gene>
    <name evidence="1" type="ORF">PsYK624_030520</name>
</gene>
<dbReference type="OrthoDB" id="2789160at2759"/>
<protein>
    <submittedName>
        <fullName evidence="1">Uncharacterized protein</fullName>
    </submittedName>
</protein>
<evidence type="ECO:0000313" key="1">
    <source>
        <dbReference type="EMBL" id="GJE86969.1"/>
    </source>
</evidence>
<evidence type="ECO:0000313" key="2">
    <source>
        <dbReference type="Proteomes" id="UP000703269"/>
    </source>
</evidence>
<dbReference type="Proteomes" id="UP000703269">
    <property type="component" value="Unassembled WGS sequence"/>
</dbReference>